<gene>
    <name evidence="1" type="ORF">TbgDal_X2860</name>
</gene>
<dbReference type="EMBL" id="FN554973">
    <property type="protein sequence ID" value="CBH15201.1"/>
    <property type="molecule type" value="Genomic_DNA"/>
</dbReference>
<accession>D0A1Q8</accession>
<dbReference type="GeneID" id="23865345"/>
<evidence type="ECO:0000313" key="2">
    <source>
        <dbReference type="Proteomes" id="UP000002316"/>
    </source>
</evidence>
<organism evidence="1 2">
    <name type="scientific">Trypanosoma brucei gambiense (strain MHOM/CI/86/DAL972)</name>
    <dbReference type="NCBI Taxonomy" id="679716"/>
    <lineage>
        <taxon>Eukaryota</taxon>
        <taxon>Discoba</taxon>
        <taxon>Euglenozoa</taxon>
        <taxon>Kinetoplastea</taxon>
        <taxon>Metakinetoplastina</taxon>
        <taxon>Trypanosomatida</taxon>
        <taxon>Trypanosomatidae</taxon>
        <taxon>Trypanosoma</taxon>
    </lineage>
</organism>
<name>D0A1Q8_TRYB9</name>
<dbReference type="RefSeq" id="XP_011777466.1">
    <property type="nucleotide sequence ID" value="XM_011779164.1"/>
</dbReference>
<protein>
    <submittedName>
        <fullName evidence="1">Uncharacterized protein</fullName>
    </submittedName>
</protein>
<dbReference type="Proteomes" id="UP000002316">
    <property type="component" value="Chromosome 10"/>
</dbReference>
<reference evidence="2" key="1">
    <citation type="journal article" date="2010" name="PLoS Negl. Trop. Dis.">
        <title>The genome sequence of Trypanosoma brucei gambiense, causative agent of chronic human african trypanosomiasis.</title>
        <authorList>
            <person name="Jackson A.P."/>
            <person name="Sanders M."/>
            <person name="Berry A."/>
            <person name="McQuillan J."/>
            <person name="Aslett M.A."/>
            <person name="Quail M.A."/>
            <person name="Chukualim B."/>
            <person name="Capewell P."/>
            <person name="MacLeod A."/>
            <person name="Melville S.E."/>
            <person name="Gibson W."/>
            <person name="Barry J.D."/>
            <person name="Berriman M."/>
            <person name="Hertz-Fowler C."/>
        </authorList>
    </citation>
    <scope>NUCLEOTIDE SEQUENCE [LARGE SCALE GENOMIC DNA]</scope>
    <source>
        <strain evidence="2">MHOM/CI/86/DAL972</strain>
    </source>
</reference>
<dbReference type="AlphaFoldDB" id="D0A1Q8"/>
<sequence length="152" mass="17650">MYVHSTRLTIDIKRCIGEIRRPEQQKDAYKREVKKQKQSNESIEVVVEAIHMKSFRLQRRTRAKRHFSFELIHQKKKKNTPYVKKEECGGGGGWWKKALTLFPSANSITLTHLHLKLNAPPFGCCYSCFVTSPHIRENTDVLVSPYPVLLTP</sequence>
<dbReference type="KEGG" id="tbg:TbgDal_X2860"/>
<evidence type="ECO:0000313" key="1">
    <source>
        <dbReference type="EMBL" id="CBH15201.1"/>
    </source>
</evidence>
<proteinExistence type="predicted"/>